<evidence type="ECO:0000256" key="7">
    <source>
        <dbReference type="ARBA" id="ARBA00023224"/>
    </source>
</evidence>
<feature type="domain" description="G-protein coupled receptors family 1 profile" evidence="10">
    <location>
        <begin position="46"/>
        <end position="457"/>
    </location>
</feature>
<evidence type="ECO:0000256" key="9">
    <source>
        <dbReference type="SAM" id="Phobius"/>
    </source>
</evidence>
<sequence length="488" mass="54788">MKEPNNDTHPHMTSSDLIDDLNLAEQNRLKPPAMVFALIGLIGIIGNSLVIQIYHKRYKLSNAKIFIISISGIDLFSCCIAIPLDISLLMEQYTLEHAWLCKISRFLNVLGTCTSAFILTVIALDRYRKVCKSRKKQITPRMAKIISICSCVFGFVFALPAVFVYGKKSFEVKQDVLDEAVFGSECSTADEMSNSSLPLIYAGMFVMLFFVGLVSILSPYCLIGCKLMKHSKKMCAMIDYNGIPSTLNINTKGAVQTNVEQETPLNAQCLENMKADANVKENADVSDDNSVIENAYASDDNNVIENADVSDDNNVIKNADVSDDNNVIENADVSDDNNSPNEISGSTEVATIDNNRHDNLIFRPRTRTSWISSIRRRNSYSPRKSQYLREAKATKTAFVMFLISLAYILSYLPHLTLIITRGVKKHFAEELSDDGLVAYRFFLRSYFINCAINPIIYGLCDTRFRRACAVFFRQCYRRNINGVNTAHC</sequence>
<keyword evidence="6 8" id="KW-0675">Receptor</keyword>
<keyword evidence="4 8" id="KW-0297">G-protein coupled receptor</keyword>
<dbReference type="PROSITE" id="PS50262">
    <property type="entry name" value="G_PROTEIN_RECEP_F1_2"/>
    <property type="match status" value="1"/>
</dbReference>
<reference evidence="11" key="2">
    <citation type="submission" date="2020-11" db="EMBL/GenBank/DDBJ databases">
        <authorList>
            <person name="McCartney M.A."/>
            <person name="Auch B."/>
            <person name="Kono T."/>
            <person name="Mallez S."/>
            <person name="Becker A."/>
            <person name="Gohl D.M."/>
            <person name="Silverstein K.A.T."/>
            <person name="Koren S."/>
            <person name="Bechman K.B."/>
            <person name="Herman A."/>
            <person name="Abrahante J.E."/>
            <person name="Garbe J."/>
        </authorList>
    </citation>
    <scope>NUCLEOTIDE SEQUENCE</scope>
    <source>
        <strain evidence="11">Duluth1</strain>
        <tissue evidence="11">Whole animal</tissue>
    </source>
</reference>
<feature type="transmembrane region" description="Helical" evidence="9">
    <location>
        <begin position="199"/>
        <end position="223"/>
    </location>
</feature>
<evidence type="ECO:0000256" key="5">
    <source>
        <dbReference type="ARBA" id="ARBA00023136"/>
    </source>
</evidence>
<keyword evidence="5 9" id="KW-0472">Membrane</keyword>
<evidence type="ECO:0000256" key="4">
    <source>
        <dbReference type="ARBA" id="ARBA00023040"/>
    </source>
</evidence>
<evidence type="ECO:0000256" key="3">
    <source>
        <dbReference type="ARBA" id="ARBA00022989"/>
    </source>
</evidence>
<dbReference type="Gene3D" id="1.20.1070.10">
    <property type="entry name" value="Rhodopsin 7-helix transmembrane proteins"/>
    <property type="match status" value="2"/>
</dbReference>
<feature type="transmembrane region" description="Helical" evidence="9">
    <location>
        <begin position="397"/>
        <end position="419"/>
    </location>
</feature>
<feature type="transmembrane region" description="Helical" evidence="9">
    <location>
        <begin position="145"/>
        <end position="165"/>
    </location>
</feature>
<dbReference type="InterPro" id="IPR000276">
    <property type="entry name" value="GPCR_Rhodpsn"/>
</dbReference>
<keyword evidence="3 9" id="KW-1133">Transmembrane helix</keyword>
<dbReference type="InterPro" id="IPR017452">
    <property type="entry name" value="GPCR_Rhodpsn_7TM"/>
</dbReference>
<comment type="caution">
    <text evidence="11">The sequence shown here is derived from an EMBL/GenBank/DDBJ whole genome shotgun (WGS) entry which is preliminary data.</text>
</comment>
<reference evidence="11" key="1">
    <citation type="journal article" date="2019" name="bioRxiv">
        <title>The Genome of the Zebra Mussel, Dreissena polymorpha: A Resource for Invasive Species Research.</title>
        <authorList>
            <person name="McCartney M.A."/>
            <person name="Auch B."/>
            <person name="Kono T."/>
            <person name="Mallez S."/>
            <person name="Zhang Y."/>
            <person name="Obille A."/>
            <person name="Becker A."/>
            <person name="Abrahante J.E."/>
            <person name="Garbe J."/>
            <person name="Badalamenti J.P."/>
            <person name="Herman A."/>
            <person name="Mangelson H."/>
            <person name="Liachko I."/>
            <person name="Sullivan S."/>
            <person name="Sone E.D."/>
            <person name="Koren S."/>
            <person name="Silverstein K.A.T."/>
            <person name="Beckman K.B."/>
            <person name="Gohl D.M."/>
        </authorList>
    </citation>
    <scope>NUCLEOTIDE SEQUENCE</scope>
    <source>
        <strain evidence="11">Duluth1</strain>
        <tissue evidence="11">Whole animal</tissue>
    </source>
</reference>
<keyword evidence="2 8" id="KW-0812">Transmembrane</keyword>
<proteinExistence type="inferred from homology"/>
<gene>
    <name evidence="11" type="ORF">DPMN_115261</name>
</gene>
<feature type="transmembrane region" description="Helical" evidence="9">
    <location>
        <begin position="439"/>
        <end position="460"/>
    </location>
</feature>
<evidence type="ECO:0000256" key="1">
    <source>
        <dbReference type="ARBA" id="ARBA00004141"/>
    </source>
</evidence>
<evidence type="ECO:0000313" key="12">
    <source>
        <dbReference type="Proteomes" id="UP000828390"/>
    </source>
</evidence>
<evidence type="ECO:0000256" key="2">
    <source>
        <dbReference type="ARBA" id="ARBA00022692"/>
    </source>
</evidence>
<protein>
    <recommendedName>
        <fullName evidence="10">G-protein coupled receptors family 1 profile domain-containing protein</fullName>
    </recommendedName>
</protein>
<dbReference type="GO" id="GO:0016020">
    <property type="term" value="C:membrane"/>
    <property type="evidence" value="ECO:0007669"/>
    <property type="project" value="UniProtKB-SubCell"/>
</dbReference>
<dbReference type="OrthoDB" id="6161389at2759"/>
<accession>A0A9D4KMH8</accession>
<evidence type="ECO:0000259" key="10">
    <source>
        <dbReference type="PROSITE" id="PS50262"/>
    </source>
</evidence>
<evidence type="ECO:0000256" key="8">
    <source>
        <dbReference type="RuleBase" id="RU000688"/>
    </source>
</evidence>
<feature type="transmembrane region" description="Helical" evidence="9">
    <location>
        <begin position="33"/>
        <end position="54"/>
    </location>
</feature>
<feature type="transmembrane region" description="Helical" evidence="9">
    <location>
        <begin position="106"/>
        <end position="124"/>
    </location>
</feature>
<keyword evidence="12" id="KW-1185">Reference proteome</keyword>
<organism evidence="11 12">
    <name type="scientific">Dreissena polymorpha</name>
    <name type="common">Zebra mussel</name>
    <name type="synonym">Mytilus polymorpha</name>
    <dbReference type="NCBI Taxonomy" id="45954"/>
    <lineage>
        <taxon>Eukaryota</taxon>
        <taxon>Metazoa</taxon>
        <taxon>Spiralia</taxon>
        <taxon>Lophotrochozoa</taxon>
        <taxon>Mollusca</taxon>
        <taxon>Bivalvia</taxon>
        <taxon>Autobranchia</taxon>
        <taxon>Heteroconchia</taxon>
        <taxon>Euheterodonta</taxon>
        <taxon>Imparidentia</taxon>
        <taxon>Neoheterodontei</taxon>
        <taxon>Myida</taxon>
        <taxon>Dreissenoidea</taxon>
        <taxon>Dreissenidae</taxon>
        <taxon>Dreissena</taxon>
    </lineage>
</organism>
<dbReference type="CDD" id="cd00637">
    <property type="entry name" value="7tm_classA_rhodopsin-like"/>
    <property type="match status" value="1"/>
</dbReference>
<comment type="subcellular location">
    <subcellularLocation>
        <location evidence="1">Membrane</location>
        <topology evidence="1">Multi-pass membrane protein</topology>
    </subcellularLocation>
</comment>
<evidence type="ECO:0000256" key="6">
    <source>
        <dbReference type="ARBA" id="ARBA00023170"/>
    </source>
</evidence>
<dbReference type="AlphaFoldDB" id="A0A9D4KMH8"/>
<name>A0A9D4KMH8_DREPO</name>
<dbReference type="PANTHER" id="PTHR24238:SF47">
    <property type="entry name" value="ECDYSTEROIDS_DOPAMINE RECEPTOR-RELATED"/>
    <property type="match status" value="1"/>
</dbReference>
<dbReference type="GO" id="GO:0004930">
    <property type="term" value="F:G protein-coupled receptor activity"/>
    <property type="evidence" value="ECO:0007669"/>
    <property type="project" value="UniProtKB-KW"/>
</dbReference>
<comment type="similarity">
    <text evidence="8">Belongs to the G-protein coupled receptor 1 family.</text>
</comment>
<dbReference type="PROSITE" id="PS00237">
    <property type="entry name" value="G_PROTEIN_RECEP_F1_1"/>
    <property type="match status" value="1"/>
</dbReference>
<feature type="transmembrane region" description="Helical" evidence="9">
    <location>
        <begin position="66"/>
        <end position="86"/>
    </location>
</feature>
<keyword evidence="7 8" id="KW-0807">Transducer</keyword>
<dbReference type="PRINTS" id="PR00237">
    <property type="entry name" value="GPCRRHODOPSN"/>
</dbReference>
<dbReference type="PANTHER" id="PTHR24238">
    <property type="entry name" value="G-PROTEIN COUPLED RECEPTOR"/>
    <property type="match status" value="1"/>
</dbReference>
<dbReference type="Pfam" id="PF00001">
    <property type="entry name" value="7tm_1"/>
    <property type="match status" value="1"/>
</dbReference>
<evidence type="ECO:0000313" key="11">
    <source>
        <dbReference type="EMBL" id="KAH3841781.1"/>
    </source>
</evidence>
<dbReference type="EMBL" id="JAIWYP010000004">
    <property type="protein sequence ID" value="KAH3841781.1"/>
    <property type="molecule type" value="Genomic_DNA"/>
</dbReference>
<dbReference type="SUPFAM" id="SSF81321">
    <property type="entry name" value="Family A G protein-coupled receptor-like"/>
    <property type="match status" value="1"/>
</dbReference>
<dbReference type="Proteomes" id="UP000828390">
    <property type="component" value="Unassembled WGS sequence"/>
</dbReference>